<dbReference type="PANTHER" id="PTHR31941">
    <property type="entry name" value="CYTOSKELETAL SIGNALING PROTEIN SLM1"/>
    <property type="match status" value="1"/>
</dbReference>
<feature type="region of interest" description="Disordered" evidence="2">
    <location>
        <begin position="1018"/>
        <end position="1120"/>
    </location>
</feature>
<evidence type="ECO:0000313" key="5">
    <source>
        <dbReference type="Proteomes" id="UP000078559"/>
    </source>
</evidence>
<dbReference type="SMART" id="SM00233">
    <property type="entry name" value="PH"/>
    <property type="match status" value="1"/>
</dbReference>
<evidence type="ECO:0000256" key="1">
    <source>
        <dbReference type="ARBA" id="ARBA00022553"/>
    </source>
</evidence>
<dbReference type="InterPro" id="IPR011993">
    <property type="entry name" value="PH-like_dom_sf"/>
</dbReference>
<dbReference type="PROSITE" id="PS50003">
    <property type="entry name" value="PH_DOMAIN"/>
    <property type="match status" value="1"/>
</dbReference>
<keyword evidence="1" id="KW-0597">Phosphoprotein</keyword>
<dbReference type="PANTHER" id="PTHR31941:SF1">
    <property type="entry name" value="CYTOSKELETAL SIGNALING PROTEIN SLM1"/>
    <property type="match status" value="1"/>
</dbReference>
<dbReference type="InterPro" id="IPR011022">
    <property type="entry name" value="Arrestin_C-like"/>
</dbReference>
<protein>
    <submittedName>
        <fullName evidence="4">HECT-type ubiquitin ligase-interacting protein creD</fullName>
    </submittedName>
</protein>
<feature type="domain" description="PH" evidence="3">
    <location>
        <begin position="897"/>
        <end position="1006"/>
    </location>
</feature>
<feature type="compositionally biased region" description="Low complexity" evidence="2">
    <location>
        <begin position="1097"/>
        <end position="1120"/>
    </location>
</feature>
<proteinExistence type="predicted"/>
<evidence type="ECO:0000259" key="3">
    <source>
        <dbReference type="PROSITE" id="PS50003"/>
    </source>
</evidence>
<dbReference type="SUPFAM" id="SSF81296">
    <property type="entry name" value="E set domains"/>
    <property type="match status" value="1"/>
</dbReference>
<dbReference type="Pfam" id="PF00339">
    <property type="entry name" value="Arrestin_N"/>
    <property type="match status" value="1"/>
</dbReference>
<dbReference type="InterPro" id="IPR001849">
    <property type="entry name" value="PH_domain"/>
</dbReference>
<feature type="region of interest" description="Disordered" evidence="2">
    <location>
        <begin position="447"/>
        <end position="502"/>
    </location>
</feature>
<dbReference type="Pfam" id="PF02752">
    <property type="entry name" value="Arrestin_C"/>
    <property type="match status" value="1"/>
</dbReference>
<dbReference type="Pfam" id="PF20400">
    <property type="entry name" value="BAR_4"/>
    <property type="match status" value="1"/>
</dbReference>
<keyword evidence="4" id="KW-0436">Ligase</keyword>
<feature type="compositionally biased region" description="Basic and acidic residues" evidence="2">
    <location>
        <begin position="1037"/>
        <end position="1046"/>
    </location>
</feature>
<dbReference type="OrthoDB" id="2333384at2759"/>
<dbReference type="InterPro" id="IPR011021">
    <property type="entry name" value="Arrestin-like_N"/>
</dbReference>
<dbReference type="Gene3D" id="2.60.40.640">
    <property type="match status" value="1"/>
</dbReference>
<reference evidence="4" key="1">
    <citation type="submission" date="2014-12" db="EMBL/GenBank/DDBJ databases">
        <title>Genome Sequence of Valsa Canker Pathogens Uncovers a Specific Adaption of Colonization on Woody Bark.</title>
        <authorList>
            <person name="Yin Z."/>
            <person name="Liu H."/>
            <person name="Gao X."/>
            <person name="Li Z."/>
            <person name="Song N."/>
            <person name="Ke X."/>
            <person name="Dai Q."/>
            <person name="Wu Y."/>
            <person name="Sun Y."/>
            <person name="Xu J.-R."/>
            <person name="Kang Z.K."/>
            <person name="Wang L."/>
            <person name="Huang L."/>
        </authorList>
    </citation>
    <scope>NUCLEOTIDE SEQUENCE [LARGE SCALE GENOMIC DNA]</scope>
    <source>
        <strain evidence="4">03-8</strain>
    </source>
</reference>
<keyword evidence="5" id="KW-1185">Reference proteome</keyword>
<gene>
    <name evidence="4" type="ORF">VM1G_05098</name>
</gene>
<dbReference type="SMART" id="SM01017">
    <property type="entry name" value="Arrestin_C"/>
    <property type="match status" value="1"/>
</dbReference>
<dbReference type="SUPFAM" id="SSF50729">
    <property type="entry name" value="PH domain-like"/>
    <property type="match status" value="1"/>
</dbReference>
<organism evidence="4 5">
    <name type="scientific">Cytospora mali</name>
    <name type="common">Apple Valsa canker fungus</name>
    <name type="synonym">Valsa mali</name>
    <dbReference type="NCBI Taxonomy" id="578113"/>
    <lineage>
        <taxon>Eukaryota</taxon>
        <taxon>Fungi</taxon>
        <taxon>Dikarya</taxon>
        <taxon>Ascomycota</taxon>
        <taxon>Pezizomycotina</taxon>
        <taxon>Sordariomycetes</taxon>
        <taxon>Sordariomycetidae</taxon>
        <taxon>Diaporthales</taxon>
        <taxon>Cytosporaceae</taxon>
        <taxon>Cytospora</taxon>
    </lineage>
</organism>
<dbReference type="SUPFAM" id="SSF103657">
    <property type="entry name" value="BAR/IMD domain-like"/>
    <property type="match status" value="1"/>
</dbReference>
<feature type="compositionally biased region" description="Polar residues" evidence="2">
    <location>
        <begin position="481"/>
        <end position="502"/>
    </location>
</feature>
<sequence length="1120" mass="122595">MPSFNPLANVTGRNAFTLFEIRLDSDFIVFRGNDHESSGQLLKGTLVLCLPAPLRVDDVHLRLIGTERLHWTDARLTPTGISNQKVDRTNVFYNHRWQPFVGGNSGRSITLDKGNYEWPFELMLPGDFCESVEGMPEASVTYHLKATVARGKLAYDLHAKKRLRIIRTLESSALEFLHAMSVENIWPNKVEYSIVIPQKAIVFGSAIPLETRFTPLLKGLEIGDINCKLMEVHEIILTTVQGHHVREHKREREVAHWTLPVSREEHWNDMIDDSGGQEGWVVNTHLDLPRKLGKCMQDTNVHGIKIRHKLKMVVALHNPDGHVSELRATLPVTIFISPNMPLDEEGNLVRQSPQERAQASHMSGIAPPGYGEHILDQLYEDVDLQGSYSGFQTPAIQSGVNTPFYALSRAGSAENLHEMSGMAVPPAALSSRLQDVSLSALNRNTSYNSLSGMATNGATTNGATTNGSTTNGSTTNGATTPHSLTAESRHNSPPLSRTTSVEYHSGVNTPEHVELEDLSKVPSYTTALKTPARPLSMAEGLVLPDYESLVSAPTTPTVIHASNPLDSIPEYNSRYFHPSVLLLILETQATKSSTMAEPTTTMPVRSGTVMTKSSTFSETAIPDTDPSTTAGLLAERLQAWKHAVGYLEEYMGAIEKIHKEQSKEYEKALKTISKPLREGHHFDQNLGGIAGFYENLRQNTQALVNTNAETEKSIKGSVLPILDRLHKEIKNKAKELAHGAQKGAKEVEKVRNTTQKHIELLGQNAASFESTGGKMNPLEDPYVIQRGVLHRLNKQVIEENNHRNDLIAVQANFQDFEAHVLQVLQQAMEVFNQFAGGQAEKTRALYADMLGAVQRIPPDQEWQAFSQRNADILVDPTEPPRAIENITFPNQDHPSARPLIEGSLERKSRNKLSWGHQTGYYVVTPSKFLHEFKSEDNVSKDPIPELSIYLPEATIGTPSGDKFNVKGKDKSKTMSSKLTGTSELSFKAHTPADAERWFEVMSTAAAVSAATAHAAVESAPTSPAIGSGESPVMNEAHTPETEKVQEEGAAGTVGTNVDGYAQKQDHAGQTSGITGDEKVASPTAVSPSDTKGKEEPNTATTIPPSAATTTETKATAPAST</sequence>
<evidence type="ECO:0000313" key="4">
    <source>
        <dbReference type="EMBL" id="KUI69620.1"/>
    </source>
</evidence>
<dbReference type="EMBL" id="CM003102">
    <property type="protein sequence ID" value="KUI69620.1"/>
    <property type="molecule type" value="Genomic_DNA"/>
</dbReference>
<name>A0A194W0Q9_CYTMA</name>
<dbReference type="Proteomes" id="UP000078559">
    <property type="component" value="Chromosome 5"/>
</dbReference>
<dbReference type="InterPro" id="IPR014752">
    <property type="entry name" value="Arrestin-like_C"/>
</dbReference>
<dbReference type="AlphaFoldDB" id="A0A194W0Q9"/>
<dbReference type="InterPro" id="IPR027267">
    <property type="entry name" value="AH/BAR_dom_sf"/>
</dbReference>
<accession>A0A194W0Q9</accession>
<dbReference type="Gene3D" id="1.20.1270.60">
    <property type="entry name" value="Arfaptin homology (AH) domain/BAR domain"/>
    <property type="match status" value="1"/>
</dbReference>
<dbReference type="GO" id="GO:0016874">
    <property type="term" value="F:ligase activity"/>
    <property type="evidence" value="ECO:0007669"/>
    <property type="project" value="UniProtKB-KW"/>
</dbReference>
<dbReference type="Pfam" id="PF20399">
    <property type="entry name" value="PH_20"/>
    <property type="match status" value="1"/>
</dbReference>
<dbReference type="InterPro" id="IPR046869">
    <property type="entry name" value="SLM1/RGC1-like_PH"/>
</dbReference>
<feature type="compositionally biased region" description="Low complexity" evidence="2">
    <location>
        <begin position="454"/>
        <end position="480"/>
    </location>
</feature>
<dbReference type="InterPro" id="IPR046868">
    <property type="entry name" value="BAR_4"/>
</dbReference>
<evidence type="ECO:0000256" key="2">
    <source>
        <dbReference type="SAM" id="MobiDB-lite"/>
    </source>
</evidence>
<dbReference type="Gene3D" id="2.30.29.30">
    <property type="entry name" value="Pleckstrin-homology domain (PH domain)/Phosphotyrosine-binding domain (PTB)"/>
    <property type="match status" value="1"/>
</dbReference>
<dbReference type="InterPro" id="IPR014756">
    <property type="entry name" value="Ig_E-set"/>
</dbReference>